<gene>
    <name evidence="1" type="ORF">ASJ82_04530</name>
    <name evidence="2" type="ORF">MSCUN_03050</name>
</gene>
<accession>A0A2A2HB32</accession>
<reference evidence="2 4" key="1">
    <citation type="submission" date="2016-04" db="EMBL/GenBank/DDBJ databases">
        <title>Genome sequence of Methanosphaera cuniculi DSM 4103.</title>
        <authorList>
            <person name="Poehlein A."/>
            <person name="Seedorf H."/>
            <person name="Daniel R."/>
        </authorList>
    </citation>
    <scope>NUCLEOTIDE SEQUENCE [LARGE SCALE GENOMIC DNA]</scope>
    <source>
        <strain evidence="2 4">DSM 4103</strain>
    </source>
</reference>
<sequence length="75" mass="8844">MNYTNDDSVSLLKETHITHDVYKDIQFLRDKRTCFYQVVCTKHDNSRCFVYIGYDGSTARRTYNRILASAKEIDV</sequence>
<evidence type="ECO:0000313" key="2">
    <source>
        <dbReference type="EMBL" id="PWL08813.1"/>
    </source>
</evidence>
<organism evidence="1 3">
    <name type="scientific">Methanosphaera cuniculi</name>
    <dbReference type="NCBI Taxonomy" id="1077256"/>
    <lineage>
        <taxon>Archaea</taxon>
        <taxon>Methanobacteriati</taxon>
        <taxon>Methanobacteriota</taxon>
        <taxon>Methanomada group</taxon>
        <taxon>Methanobacteria</taxon>
        <taxon>Methanobacteriales</taxon>
        <taxon>Methanobacteriaceae</taxon>
        <taxon>Methanosphaera</taxon>
    </lineage>
</organism>
<keyword evidence="3" id="KW-1185">Reference proteome</keyword>
<reference evidence="1 3" key="2">
    <citation type="journal article" date="2017" name="BMC Genomics">
        <title>Genomic analysis of methanogenic archaea reveals a shift towards energy conservation.</title>
        <authorList>
            <person name="Gilmore S.P."/>
            <person name="Henske J.K."/>
            <person name="Sexton J.A."/>
            <person name="Solomon K.V."/>
            <person name="Seppala S."/>
            <person name="Yoo J.I."/>
            <person name="Huyett L.M."/>
            <person name="Pressman A."/>
            <person name="Cogan J.Z."/>
            <person name="Kivenson V."/>
            <person name="Peng X."/>
            <person name="Tan Y."/>
            <person name="Valentine D.L."/>
            <person name="O'Malley M.A."/>
        </authorList>
    </citation>
    <scope>NUCLEOTIDE SEQUENCE [LARGE SCALE GENOMIC DNA]</scope>
    <source>
        <strain evidence="1 3">1R-7</strain>
    </source>
</reference>
<name>A0A2A2HB32_9EURY</name>
<evidence type="ECO:0000313" key="1">
    <source>
        <dbReference type="EMBL" id="PAV06701.1"/>
    </source>
</evidence>
<evidence type="ECO:0000313" key="4">
    <source>
        <dbReference type="Proteomes" id="UP000246004"/>
    </source>
</evidence>
<dbReference type="EMBL" id="LWMS01000009">
    <property type="protein sequence ID" value="PWL08813.1"/>
    <property type="molecule type" value="Genomic_DNA"/>
</dbReference>
<protein>
    <submittedName>
        <fullName evidence="1">Uncharacterized protein</fullName>
    </submittedName>
</protein>
<dbReference type="EMBL" id="LMVN01000027">
    <property type="protein sequence ID" value="PAV06701.1"/>
    <property type="molecule type" value="Genomic_DNA"/>
</dbReference>
<dbReference type="Proteomes" id="UP000246004">
    <property type="component" value="Unassembled WGS sequence"/>
</dbReference>
<proteinExistence type="predicted"/>
<dbReference type="OrthoDB" id="81316at2157"/>
<evidence type="ECO:0000313" key="3">
    <source>
        <dbReference type="Proteomes" id="UP000217528"/>
    </source>
</evidence>
<dbReference type="Proteomes" id="UP000217528">
    <property type="component" value="Unassembled WGS sequence"/>
</dbReference>
<dbReference type="AlphaFoldDB" id="A0A2A2HB32"/>
<dbReference type="RefSeq" id="WP_095609343.1">
    <property type="nucleotide sequence ID" value="NZ_CAUHCB010000016.1"/>
</dbReference>
<comment type="caution">
    <text evidence="1">The sequence shown here is derived from an EMBL/GenBank/DDBJ whole genome shotgun (WGS) entry which is preliminary data.</text>
</comment>